<dbReference type="InterPro" id="IPR018728">
    <property type="entry name" value="DUF2268"/>
</dbReference>
<evidence type="ECO:0000313" key="2">
    <source>
        <dbReference type="EMBL" id="TCJ01318.1"/>
    </source>
</evidence>
<gene>
    <name evidence="2" type="ORF">E0Y62_24625</name>
</gene>
<proteinExistence type="predicted"/>
<sequence>MILLTVTMLASCEQKETASIDEQKEMKEQQISEELLESFKNSQTDQTDKIVNVYKLFSKYIDIMEKNPDVSQIDTYKKEVIDPIYNECFQDAEYIHMAESLLNEAPSRYTELKKIIKKLEKEDTNKIIKEALEKSASYLPSDNETTVCVFPAAKSNYAMINVGVGKIIVLYDMYYTDGKIQAGIAHEYHHSVWTEKYLSKALPLSVLDNVIFEGKAVVFEKLVYPEISFTPINMDYNKAYWSKIEPDFDIYDINRSFEIIMGGKELPPLYGYSEGYKMVKSYLDLNPNATIEEWTAMSGKDIFQKGKYAEKYE</sequence>
<dbReference type="GO" id="GO:0008233">
    <property type="term" value="F:peptidase activity"/>
    <property type="evidence" value="ECO:0007669"/>
    <property type="project" value="UniProtKB-KW"/>
</dbReference>
<evidence type="ECO:0000259" key="1">
    <source>
        <dbReference type="Pfam" id="PF10026"/>
    </source>
</evidence>
<dbReference type="GO" id="GO:0006508">
    <property type="term" value="P:proteolysis"/>
    <property type="evidence" value="ECO:0007669"/>
    <property type="project" value="UniProtKB-KW"/>
</dbReference>
<dbReference type="EMBL" id="SJTH01000068">
    <property type="protein sequence ID" value="TCJ01318.1"/>
    <property type="molecule type" value="Genomic_DNA"/>
</dbReference>
<dbReference type="Pfam" id="PF10026">
    <property type="entry name" value="DUF2268"/>
    <property type="match status" value="1"/>
</dbReference>
<dbReference type="OrthoDB" id="1437293at2"/>
<keyword evidence="2" id="KW-0378">Hydrolase</keyword>
<protein>
    <submittedName>
        <fullName evidence="2">Zn-dependent protease</fullName>
    </submittedName>
</protein>
<keyword evidence="3" id="KW-1185">Reference proteome</keyword>
<reference evidence="2 3" key="1">
    <citation type="submission" date="2019-03" db="EMBL/GenBank/DDBJ databases">
        <authorList>
            <person name="Jensen L."/>
            <person name="Storgaard J."/>
            <person name="Sulaj E."/>
            <person name="Schramm A."/>
            <person name="Marshall I.P.G."/>
        </authorList>
    </citation>
    <scope>NUCLEOTIDE SEQUENCE [LARGE SCALE GENOMIC DNA]</scope>
    <source>
        <strain evidence="2 3">2017H2G3</strain>
    </source>
</reference>
<dbReference type="AlphaFoldDB" id="A0A4R1APH1"/>
<dbReference type="Proteomes" id="UP000293846">
    <property type="component" value="Unassembled WGS sequence"/>
</dbReference>
<feature type="domain" description="DUF2268" evidence="1">
    <location>
        <begin position="125"/>
        <end position="303"/>
    </location>
</feature>
<organism evidence="2 3">
    <name type="scientific">Cytobacillus praedii</name>
    <dbReference type="NCBI Taxonomy" id="1742358"/>
    <lineage>
        <taxon>Bacteria</taxon>
        <taxon>Bacillati</taxon>
        <taxon>Bacillota</taxon>
        <taxon>Bacilli</taxon>
        <taxon>Bacillales</taxon>
        <taxon>Bacillaceae</taxon>
        <taxon>Cytobacillus</taxon>
    </lineage>
</organism>
<evidence type="ECO:0000313" key="3">
    <source>
        <dbReference type="Proteomes" id="UP000293846"/>
    </source>
</evidence>
<accession>A0A4R1APH1</accession>
<comment type="caution">
    <text evidence="2">The sequence shown here is derived from an EMBL/GenBank/DDBJ whole genome shotgun (WGS) entry which is preliminary data.</text>
</comment>
<name>A0A4R1APH1_9BACI</name>
<keyword evidence="2" id="KW-0645">Protease</keyword>